<evidence type="ECO:0000256" key="1">
    <source>
        <dbReference type="SAM" id="Phobius"/>
    </source>
</evidence>
<evidence type="ECO:0000313" key="3">
    <source>
        <dbReference type="Proteomes" id="UP000094578"/>
    </source>
</evidence>
<protein>
    <submittedName>
        <fullName evidence="2">Uncharacterized protein</fullName>
    </submittedName>
</protein>
<dbReference type="Proteomes" id="UP000094578">
    <property type="component" value="Unassembled WGS sequence"/>
</dbReference>
<dbReference type="EMBL" id="MDER01000066">
    <property type="protein sequence ID" value="ODP27168.1"/>
    <property type="molecule type" value="Genomic_DNA"/>
</dbReference>
<name>A0A1E3L053_9BACL</name>
<sequence>MKSKKEMIKRKALIFIAFTIGLYIILNIIFVGYPSIIVRGVFTEFTKHDFIAKKEMLGYLSEKYNESFEVVDLDSAFLETDYIGSVAPSSNKSEIFTVIGTPIKNANLHYKYIDNYMKIKWKKEVCTDIDPLLNKYLSSKSYGEIELPNLTDYSLYDNTTLPFKTFQKMQPNIAEINIVLVYTLNKRKEKEYISEVNQFIIQLKKSEIKNISLELYLIDAQHFKSTKEVKSLIKKSGVYPFLSEYSFGIIKQAQFDIHQNYNLNQILGG</sequence>
<evidence type="ECO:0000313" key="2">
    <source>
        <dbReference type="EMBL" id="ODP27168.1"/>
    </source>
</evidence>
<keyword evidence="3" id="KW-1185">Reference proteome</keyword>
<keyword evidence="1" id="KW-0812">Transmembrane</keyword>
<feature type="transmembrane region" description="Helical" evidence="1">
    <location>
        <begin position="12"/>
        <end position="33"/>
    </location>
</feature>
<keyword evidence="1" id="KW-0472">Membrane</keyword>
<dbReference type="RefSeq" id="WP_069328875.1">
    <property type="nucleotide sequence ID" value="NZ_MDER01000066.1"/>
</dbReference>
<comment type="caution">
    <text evidence="2">The sequence shown here is derived from an EMBL/GenBank/DDBJ whole genome shotgun (WGS) entry which is preliminary data.</text>
</comment>
<organism evidence="2 3">
    <name type="scientific">Paenibacillus nuruki</name>
    <dbReference type="NCBI Taxonomy" id="1886670"/>
    <lineage>
        <taxon>Bacteria</taxon>
        <taxon>Bacillati</taxon>
        <taxon>Bacillota</taxon>
        <taxon>Bacilli</taxon>
        <taxon>Bacillales</taxon>
        <taxon>Paenibacillaceae</taxon>
        <taxon>Paenibacillus</taxon>
    </lineage>
</organism>
<reference evidence="2 3" key="1">
    <citation type="submission" date="2016-08" db="EMBL/GenBank/DDBJ databases">
        <title>Genome sequencing of Paenibacillus sp. TI45-13ar, isolated from Korean traditional nuruk.</title>
        <authorList>
            <person name="Kim S.-J."/>
        </authorList>
    </citation>
    <scope>NUCLEOTIDE SEQUENCE [LARGE SCALE GENOMIC DNA]</scope>
    <source>
        <strain evidence="2 3">TI45-13ar</strain>
    </source>
</reference>
<accession>A0A1E3L053</accession>
<dbReference type="AlphaFoldDB" id="A0A1E3L053"/>
<keyword evidence="1" id="KW-1133">Transmembrane helix</keyword>
<gene>
    <name evidence="2" type="ORF">PTI45_03489</name>
</gene>
<proteinExistence type="predicted"/>